<comment type="caution">
    <text evidence="8">The sequence shown here is derived from an EMBL/GenBank/DDBJ whole genome shotgun (WGS) entry which is preliminary data.</text>
</comment>
<feature type="transmembrane region" description="Helical" evidence="7">
    <location>
        <begin position="106"/>
        <end position="123"/>
    </location>
</feature>
<protein>
    <submittedName>
        <fullName evidence="8">Uncharacterized protein</fullName>
    </submittedName>
</protein>
<feature type="non-terminal residue" evidence="8">
    <location>
        <position position="1"/>
    </location>
</feature>
<reference evidence="8" key="1">
    <citation type="submission" date="2022-06" db="EMBL/GenBank/DDBJ databases">
        <title>Uncovering the hologenomic basis of an extraordinary plant invasion.</title>
        <authorList>
            <person name="Bieker V.C."/>
            <person name="Martin M.D."/>
            <person name="Gilbert T."/>
            <person name="Hodgins K."/>
            <person name="Battlay P."/>
            <person name="Petersen B."/>
            <person name="Wilson J."/>
        </authorList>
    </citation>
    <scope>NUCLEOTIDE SEQUENCE</scope>
    <source>
        <strain evidence="8">AA19_3_7</strain>
        <tissue evidence="8">Leaf</tissue>
    </source>
</reference>
<keyword evidence="4 7" id="KW-0472">Membrane</keyword>
<evidence type="ECO:0000256" key="1">
    <source>
        <dbReference type="ARBA" id="ARBA00004141"/>
    </source>
</evidence>
<name>A0AAD5GPA3_AMBAR</name>
<gene>
    <name evidence="8" type="ORF">M8C21_009784</name>
</gene>
<feature type="transmembrane region" description="Helical" evidence="7">
    <location>
        <begin position="66"/>
        <end position="85"/>
    </location>
</feature>
<dbReference type="Proteomes" id="UP001206925">
    <property type="component" value="Unassembled WGS sequence"/>
</dbReference>
<feature type="compositionally biased region" description="Pro residues" evidence="6">
    <location>
        <begin position="182"/>
        <end position="192"/>
    </location>
</feature>
<sequence>QDLPDGNLGALQKKGDVAKDKFGKVLWYAVTNYRTWIFVLLYGYSMGVELTIDNVIAEYFYDRFDLKLHLAGIIAACFGMANLLARPFGGFTSDYMAKRFGMRGRLWNLWLLQTMVPVSFVHFPQWGSMFFPPSQDVVKGSEEHYYVSEWTEEEKQKGMHQASLRFAENSRSERGGKVASAPTPPGNTPNHV</sequence>
<organism evidence="8 9">
    <name type="scientific">Ambrosia artemisiifolia</name>
    <name type="common">Common ragweed</name>
    <dbReference type="NCBI Taxonomy" id="4212"/>
    <lineage>
        <taxon>Eukaryota</taxon>
        <taxon>Viridiplantae</taxon>
        <taxon>Streptophyta</taxon>
        <taxon>Embryophyta</taxon>
        <taxon>Tracheophyta</taxon>
        <taxon>Spermatophyta</taxon>
        <taxon>Magnoliopsida</taxon>
        <taxon>eudicotyledons</taxon>
        <taxon>Gunneridae</taxon>
        <taxon>Pentapetalae</taxon>
        <taxon>asterids</taxon>
        <taxon>campanulids</taxon>
        <taxon>Asterales</taxon>
        <taxon>Asteraceae</taxon>
        <taxon>Asteroideae</taxon>
        <taxon>Heliantheae alliance</taxon>
        <taxon>Heliantheae</taxon>
        <taxon>Ambrosia</taxon>
    </lineage>
</organism>
<keyword evidence="9" id="KW-1185">Reference proteome</keyword>
<evidence type="ECO:0000256" key="7">
    <source>
        <dbReference type="SAM" id="Phobius"/>
    </source>
</evidence>
<accession>A0AAD5GPA3</accession>
<proteinExistence type="inferred from homology"/>
<keyword evidence="3 7" id="KW-1133">Transmembrane helix</keyword>
<evidence type="ECO:0000256" key="2">
    <source>
        <dbReference type="ARBA" id="ARBA00022692"/>
    </source>
</evidence>
<comment type="similarity">
    <text evidence="5">Belongs to the major facilitator superfamily. Phosphate:H(+) symporter (TC 2.A.1.9) family.</text>
</comment>
<dbReference type="GO" id="GO:0016020">
    <property type="term" value="C:membrane"/>
    <property type="evidence" value="ECO:0007669"/>
    <property type="project" value="UniProtKB-SubCell"/>
</dbReference>
<dbReference type="GO" id="GO:0015112">
    <property type="term" value="F:nitrate transmembrane transporter activity"/>
    <property type="evidence" value="ECO:0007669"/>
    <property type="project" value="InterPro"/>
</dbReference>
<evidence type="ECO:0000256" key="3">
    <source>
        <dbReference type="ARBA" id="ARBA00022989"/>
    </source>
</evidence>
<dbReference type="EMBL" id="JAMZMK010006171">
    <property type="protein sequence ID" value="KAI7750282.1"/>
    <property type="molecule type" value="Genomic_DNA"/>
</dbReference>
<evidence type="ECO:0000313" key="8">
    <source>
        <dbReference type="EMBL" id="KAI7750282.1"/>
    </source>
</evidence>
<feature type="transmembrane region" description="Helical" evidence="7">
    <location>
        <begin position="25"/>
        <end position="46"/>
    </location>
</feature>
<dbReference type="Gene3D" id="1.20.1250.20">
    <property type="entry name" value="MFS general substrate transporter like domains"/>
    <property type="match status" value="1"/>
</dbReference>
<keyword evidence="2 7" id="KW-0812">Transmembrane</keyword>
<evidence type="ECO:0000256" key="6">
    <source>
        <dbReference type="SAM" id="MobiDB-lite"/>
    </source>
</evidence>
<evidence type="ECO:0000256" key="4">
    <source>
        <dbReference type="ARBA" id="ARBA00023136"/>
    </source>
</evidence>
<dbReference type="InterPro" id="IPR036259">
    <property type="entry name" value="MFS_trans_sf"/>
</dbReference>
<evidence type="ECO:0000256" key="5">
    <source>
        <dbReference type="ARBA" id="ARBA00044504"/>
    </source>
</evidence>
<dbReference type="SUPFAM" id="SSF103473">
    <property type="entry name" value="MFS general substrate transporter"/>
    <property type="match status" value="1"/>
</dbReference>
<comment type="subcellular location">
    <subcellularLocation>
        <location evidence="1">Membrane</location>
        <topology evidence="1">Multi-pass membrane protein</topology>
    </subcellularLocation>
</comment>
<evidence type="ECO:0000313" key="9">
    <source>
        <dbReference type="Proteomes" id="UP001206925"/>
    </source>
</evidence>
<dbReference type="InterPro" id="IPR044772">
    <property type="entry name" value="NO3_transporter"/>
</dbReference>
<feature type="region of interest" description="Disordered" evidence="6">
    <location>
        <begin position="152"/>
        <end position="192"/>
    </location>
</feature>
<dbReference type="AlphaFoldDB" id="A0AAD5GPA3"/>
<dbReference type="PANTHER" id="PTHR23515">
    <property type="entry name" value="HIGH-AFFINITY NITRATE TRANSPORTER 2.3"/>
    <property type="match status" value="1"/>
</dbReference>